<dbReference type="SUPFAM" id="SSF52540">
    <property type="entry name" value="P-loop containing nucleoside triphosphate hydrolases"/>
    <property type="match status" value="1"/>
</dbReference>
<dbReference type="RefSeq" id="WP_074841742.1">
    <property type="nucleotide sequence ID" value="NZ_CP047056.1"/>
</dbReference>
<keyword evidence="5" id="KW-1185">Reference proteome</keyword>
<evidence type="ECO:0000313" key="5">
    <source>
        <dbReference type="Proteomes" id="UP000243374"/>
    </source>
</evidence>
<evidence type="ECO:0000256" key="2">
    <source>
        <dbReference type="ARBA" id="ARBA00022840"/>
    </source>
</evidence>
<evidence type="ECO:0000256" key="1">
    <source>
        <dbReference type="ARBA" id="ARBA00022741"/>
    </source>
</evidence>
<dbReference type="Pfam" id="PF06414">
    <property type="entry name" value="Zeta_toxin"/>
    <property type="match status" value="1"/>
</dbReference>
<dbReference type="InterPro" id="IPR027417">
    <property type="entry name" value="P-loop_NTPase"/>
</dbReference>
<gene>
    <name evidence="4" type="ORF">SAMN04487865_10826</name>
</gene>
<dbReference type="InterPro" id="IPR010488">
    <property type="entry name" value="Zeta_toxin_domain"/>
</dbReference>
<sequence length="237" mass="27150">MGKNVGFLARIRYNYLKVHNKLRSQNMVNNSQIVLLIVAGSNGSGKSTIYENFKNTVPEYRNLPLVNPDVITYNIVKEMGFNSINQLSVTEQNIANLKAAKTALTLRKKMIREKTSFAVETTASSRSIIDLADKAKEQGYRIDLLYVTVGSPLMNIKRVHQRVIKGGHNVADADILRRYNRSLLILPELIKRTDTIYVYDNENSPEMIFFKSAEERQFFTKKKLHVDFIKKIFSESN</sequence>
<dbReference type="Gene3D" id="3.40.50.300">
    <property type="entry name" value="P-loop containing nucleotide triphosphate hydrolases"/>
    <property type="match status" value="1"/>
</dbReference>
<organism evidence="4 5">
    <name type="scientific">Succinivibrio dextrinosolvens</name>
    <dbReference type="NCBI Taxonomy" id="83771"/>
    <lineage>
        <taxon>Bacteria</taxon>
        <taxon>Pseudomonadati</taxon>
        <taxon>Pseudomonadota</taxon>
        <taxon>Gammaproteobacteria</taxon>
        <taxon>Aeromonadales</taxon>
        <taxon>Succinivibrionaceae</taxon>
        <taxon>Succinivibrio</taxon>
    </lineage>
</organism>
<evidence type="ECO:0000313" key="4">
    <source>
        <dbReference type="EMBL" id="SFK46613.1"/>
    </source>
</evidence>
<proteinExistence type="predicted"/>
<name>A0A662ZEH5_9GAMM</name>
<reference evidence="4 5" key="1">
    <citation type="submission" date="2016-10" db="EMBL/GenBank/DDBJ databases">
        <authorList>
            <person name="Varghese N."/>
            <person name="Submissions S."/>
        </authorList>
    </citation>
    <scope>NUCLEOTIDE SEQUENCE [LARGE SCALE GENOMIC DNA]</scope>
    <source>
        <strain evidence="4 5">22B</strain>
    </source>
</reference>
<keyword evidence="2" id="KW-0067">ATP-binding</keyword>
<dbReference type="OrthoDB" id="9791543at2"/>
<keyword evidence="1" id="KW-0547">Nucleotide-binding</keyword>
<feature type="domain" description="Zeta toxin" evidence="3">
    <location>
        <begin position="25"/>
        <end position="202"/>
    </location>
</feature>
<protein>
    <submittedName>
        <fullName evidence="4">Predicted ABC-type ATPase</fullName>
    </submittedName>
</protein>
<dbReference type="Proteomes" id="UP000243374">
    <property type="component" value="Unassembled WGS sequence"/>
</dbReference>
<dbReference type="PANTHER" id="PTHR39206:SF1">
    <property type="entry name" value="SLL8004 PROTEIN"/>
    <property type="match status" value="1"/>
</dbReference>
<dbReference type="AlphaFoldDB" id="A0A662ZEH5"/>
<evidence type="ECO:0000259" key="3">
    <source>
        <dbReference type="Pfam" id="PF06414"/>
    </source>
</evidence>
<dbReference type="GO" id="GO:0005524">
    <property type="term" value="F:ATP binding"/>
    <property type="evidence" value="ECO:0007669"/>
    <property type="project" value="UniProtKB-KW"/>
</dbReference>
<dbReference type="GO" id="GO:0016301">
    <property type="term" value="F:kinase activity"/>
    <property type="evidence" value="ECO:0007669"/>
    <property type="project" value="InterPro"/>
</dbReference>
<accession>A0A662ZEH5</accession>
<dbReference type="EMBL" id="FOSF01000082">
    <property type="protein sequence ID" value="SFK46613.1"/>
    <property type="molecule type" value="Genomic_DNA"/>
</dbReference>
<dbReference type="PANTHER" id="PTHR39206">
    <property type="entry name" value="SLL8004 PROTEIN"/>
    <property type="match status" value="1"/>
</dbReference>